<dbReference type="PANTHER" id="PTHR42756:SF1">
    <property type="entry name" value="TRANSCRIPTIONAL REPRESSOR OF EMRAB OPERON"/>
    <property type="match status" value="1"/>
</dbReference>
<gene>
    <name evidence="6" type="ORF">ACKI18_34840</name>
</gene>
<dbReference type="SUPFAM" id="SSF46785">
    <property type="entry name" value="Winged helix' DNA-binding domain"/>
    <property type="match status" value="1"/>
</dbReference>
<organism evidence="6 7">
    <name type="scientific">Streptomyces niveiscabiei</name>
    <dbReference type="NCBI Taxonomy" id="164115"/>
    <lineage>
        <taxon>Bacteria</taxon>
        <taxon>Bacillati</taxon>
        <taxon>Actinomycetota</taxon>
        <taxon>Actinomycetes</taxon>
        <taxon>Kitasatosporales</taxon>
        <taxon>Streptomycetaceae</taxon>
        <taxon>Streptomyces</taxon>
    </lineage>
</organism>
<dbReference type="InterPro" id="IPR036388">
    <property type="entry name" value="WH-like_DNA-bd_sf"/>
</dbReference>
<protein>
    <submittedName>
        <fullName evidence="6">MarR family winged helix-turn-helix transcriptional regulator</fullName>
    </submittedName>
</protein>
<evidence type="ECO:0000313" key="6">
    <source>
        <dbReference type="EMBL" id="MFM9613850.1"/>
    </source>
</evidence>
<name>A0ABW9I0F9_9ACTN</name>
<dbReference type="EMBL" id="JBJVNI010000022">
    <property type="protein sequence ID" value="MFM9613850.1"/>
    <property type="molecule type" value="Genomic_DNA"/>
</dbReference>
<keyword evidence="3" id="KW-0804">Transcription</keyword>
<keyword evidence="1" id="KW-0805">Transcription regulation</keyword>
<keyword evidence="7" id="KW-1185">Reference proteome</keyword>
<dbReference type="PROSITE" id="PS01117">
    <property type="entry name" value="HTH_MARR_1"/>
    <property type="match status" value="1"/>
</dbReference>
<evidence type="ECO:0000313" key="7">
    <source>
        <dbReference type="Proteomes" id="UP001631957"/>
    </source>
</evidence>
<evidence type="ECO:0000259" key="5">
    <source>
        <dbReference type="PROSITE" id="PS50995"/>
    </source>
</evidence>
<dbReference type="PRINTS" id="PR00598">
    <property type="entry name" value="HTHMARR"/>
</dbReference>
<keyword evidence="2" id="KW-0238">DNA-binding</keyword>
<evidence type="ECO:0000256" key="3">
    <source>
        <dbReference type="ARBA" id="ARBA00023163"/>
    </source>
</evidence>
<reference evidence="6 7" key="1">
    <citation type="submission" date="2024-12" db="EMBL/GenBank/DDBJ databases">
        <title>Forecasting of Potato common scab and diversities of Pathogenic streptomyces spp. in china.</title>
        <authorList>
            <person name="Handique U."/>
            <person name="Wu J."/>
        </authorList>
    </citation>
    <scope>NUCLEOTIDE SEQUENCE [LARGE SCALE GENOMIC DNA]</scope>
    <source>
        <strain evidence="6 7">ZRIMU1530</strain>
    </source>
</reference>
<dbReference type="RefSeq" id="WP_240554354.1">
    <property type="nucleotide sequence ID" value="NZ_JBJVNI010000022.1"/>
</dbReference>
<evidence type="ECO:0000256" key="1">
    <source>
        <dbReference type="ARBA" id="ARBA00023015"/>
    </source>
</evidence>
<dbReference type="InterPro" id="IPR000835">
    <property type="entry name" value="HTH_MarR-typ"/>
</dbReference>
<feature type="compositionally biased region" description="Basic and acidic residues" evidence="4">
    <location>
        <begin position="8"/>
        <end position="28"/>
    </location>
</feature>
<dbReference type="InterPro" id="IPR036390">
    <property type="entry name" value="WH_DNA-bd_sf"/>
</dbReference>
<comment type="caution">
    <text evidence="6">The sequence shown here is derived from an EMBL/GenBank/DDBJ whole genome shotgun (WGS) entry which is preliminary data.</text>
</comment>
<dbReference type="SMART" id="SM00347">
    <property type="entry name" value="HTH_MARR"/>
    <property type="match status" value="1"/>
</dbReference>
<dbReference type="Pfam" id="PF01047">
    <property type="entry name" value="MarR"/>
    <property type="match status" value="1"/>
</dbReference>
<evidence type="ECO:0000256" key="2">
    <source>
        <dbReference type="ARBA" id="ARBA00023125"/>
    </source>
</evidence>
<feature type="domain" description="HTH marR-type" evidence="5">
    <location>
        <begin position="48"/>
        <end position="183"/>
    </location>
</feature>
<feature type="region of interest" description="Disordered" evidence="4">
    <location>
        <begin position="1"/>
        <end position="28"/>
    </location>
</feature>
<dbReference type="InterPro" id="IPR023187">
    <property type="entry name" value="Tscrpt_reg_MarR-type_CS"/>
</dbReference>
<proteinExistence type="predicted"/>
<dbReference type="Gene3D" id="1.10.10.10">
    <property type="entry name" value="Winged helix-like DNA-binding domain superfamily/Winged helix DNA-binding domain"/>
    <property type="match status" value="1"/>
</dbReference>
<dbReference type="PANTHER" id="PTHR42756">
    <property type="entry name" value="TRANSCRIPTIONAL REGULATOR, MARR"/>
    <property type="match status" value="1"/>
</dbReference>
<accession>A0ABW9I0F9</accession>
<dbReference type="PROSITE" id="PS50995">
    <property type="entry name" value="HTH_MARR_2"/>
    <property type="match status" value="1"/>
</dbReference>
<sequence>MEGVNENIRSEEWRTEAEGTGERGAAEDRVARIQADWRRERPDLDVSPQGVIGRLHSLAGRLTDELCLVYGRYGLGEGEFDVLCALRRAGAPYERAPGELAAHTMVTTGAMTKRIDRLERAGLVTRRRASDDQRGRIVALTAPGLDLIDRAFADHMRNERRLLDVMTPAEAAILEQLLGTWLARLDGGRTPADS</sequence>
<dbReference type="Proteomes" id="UP001631957">
    <property type="component" value="Unassembled WGS sequence"/>
</dbReference>
<evidence type="ECO:0000256" key="4">
    <source>
        <dbReference type="SAM" id="MobiDB-lite"/>
    </source>
</evidence>